<reference evidence="1 2" key="1">
    <citation type="submission" date="2022-01" db="EMBL/GenBank/DDBJ databases">
        <title>A chromosomal length assembly of Cordylochernes scorpioides.</title>
        <authorList>
            <person name="Zeh D."/>
            <person name="Zeh J."/>
        </authorList>
    </citation>
    <scope>NUCLEOTIDE SEQUENCE [LARGE SCALE GENOMIC DNA]</scope>
    <source>
        <strain evidence="1">IN4F17</strain>
        <tissue evidence="1">Whole Body</tissue>
    </source>
</reference>
<evidence type="ECO:0000313" key="1">
    <source>
        <dbReference type="EMBL" id="UYV77421.1"/>
    </source>
</evidence>
<keyword evidence="2" id="KW-1185">Reference proteome</keyword>
<gene>
    <name evidence="1" type="ORF">LAZ67_15000963</name>
</gene>
<organism evidence="1 2">
    <name type="scientific">Cordylochernes scorpioides</name>
    <dbReference type="NCBI Taxonomy" id="51811"/>
    <lineage>
        <taxon>Eukaryota</taxon>
        <taxon>Metazoa</taxon>
        <taxon>Ecdysozoa</taxon>
        <taxon>Arthropoda</taxon>
        <taxon>Chelicerata</taxon>
        <taxon>Arachnida</taxon>
        <taxon>Pseudoscorpiones</taxon>
        <taxon>Cheliferoidea</taxon>
        <taxon>Chernetidae</taxon>
        <taxon>Cordylochernes</taxon>
    </lineage>
</organism>
<accession>A0ABY6L8F1</accession>
<dbReference type="PANTHER" id="PTHR21301:SF10">
    <property type="entry name" value="REVERSE TRANSCRIPTASE DOMAIN-CONTAINING PROTEIN"/>
    <property type="match status" value="1"/>
</dbReference>
<name>A0ABY6L8F1_9ARAC</name>
<dbReference type="PANTHER" id="PTHR21301">
    <property type="entry name" value="REVERSE TRANSCRIPTASE"/>
    <property type="match status" value="1"/>
</dbReference>
<proteinExistence type="predicted"/>
<evidence type="ECO:0008006" key="3">
    <source>
        <dbReference type="Google" id="ProtNLM"/>
    </source>
</evidence>
<sequence length="454" mass="52053">MQRGQFMSERTKVCCLTRAKRLLNKLKYPEEPGMIWFFLRREELCSGPEGARVNAVDYTEVLATVVKPWFATVARGNLRGGLAFLIKNLYYEDRAINIPNTLDLEAQGIKMSLHLSSKDYQRSTRKEFPYGPLCQDSRPPPEVWRTGLKTKLNDHEIIVSFDVKSLFTNINRTLALKELKEYFEVKRQDCVNKGLEIDEMIEGFRLCLDNIYFRYGDKFYRQKDGTAMGCPTGMIIADIVMALVDKKAILIEGIKIWGFYIDDVFAVICKENLDGIMVMLNNLERGIEFTVETEREGFLSFLDVGLTRKEDGSILTSVFRKPTDCGIHLNFNSNNPMIHKRQVIKSLVQRAKQQNTNEDFGRAPTRIKDLEQNWISFKNTIIKAAKVSIPKDGIHGQMISNLGKNGKEILLDIFNNSWKTGKLPQDWKTATIIPIKKLDKSADDPKNYRPISLT</sequence>
<dbReference type="EMBL" id="CP092877">
    <property type="protein sequence ID" value="UYV77421.1"/>
    <property type="molecule type" value="Genomic_DNA"/>
</dbReference>
<evidence type="ECO:0000313" key="2">
    <source>
        <dbReference type="Proteomes" id="UP001235939"/>
    </source>
</evidence>
<dbReference type="Proteomes" id="UP001235939">
    <property type="component" value="Chromosome 15"/>
</dbReference>
<feature type="non-terminal residue" evidence="1">
    <location>
        <position position="454"/>
    </location>
</feature>
<protein>
    <recommendedName>
        <fullName evidence="3">Reverse transcriptase domain-containing protein</fullName>
    </recommendedName>
</protein>